<comment type="caution">
    <text evidence="1">The sequence shown here is derived from an EMBL/GenBank/DDBJ whole genome shotgun (WGS) entry which is preliminary data.</text>
</comment>
<evidence type="ECO:0000313" key="2">
    <source>
        <dbReference type="Proteomes" id="UP001165082"/>
    </source>
</evidence>
<dbReference type="Proteomes" id="UP001165082">
    <property type="component" value="Unassembled WGS sequence"/>
</dbReference>
<reference evidence="1" key="1">
    <citation type="submission" date="2022-07" db="EMBL/GenBank/DDBJ databases">
        <title>Genome analysis of Parmales, a sister group of diatoms, reveals the evolutionary specialization of diatoms from phago-mixotrophs to photoautotrophs.</title>
        <authorList>
            <person name="Ban H."/>
            <person name="Sato S."/>
            <person name="Yoshikawa S."/>
            <person name="Kazumasa Y."/>
            <person name="Nakamura Y."/>
            <person name="Ichinomiya M."/>
            <person name="Saitoh K."/>
            <person name="Sato N."/>
            <person name="Blanc-Mathieu R."/>
            <person name="Endo H."/>
            <person name="Kuwata A."/>
            <person name="Ogata H."/>
        </authorList>
    </citation>
    <scope>NUCLEOTIDE SEQUENCE</scope>
</reference>
<dbReference type="AlphaFoldDB" id="A0A9W7E243"/>
<sequence length="378" mass="42073">MTPGVIKLWTDYMGVDIRNKEMTKRVGMKEVGDLEAGESLDMANPNKRYELRGGTSVSKDTVFKEVAVLAAGRARKGECHLILLLTKVDGRDMVELLKGEGVLQGEVLLYTSEERGKGGKEFESKVQGWVRGDGEVKLLVAMQPFVGIDPVRVMESDVVGSWNILCGYQGGERCGRGYTSEGKREKGITRYWNWQGLGSWLKEGETRRKDELKLPPVVTESFEVTAQSYLCCWDGEDQGYNVVARECLRERLVPGRSKGGMSKCPSTKKEGILLCGVCDEGGGDWQLEFGYFQCKQCGKGKAGKKKVHPTAVPIPHTSFTCGCAVARVDAPQGSLTYYRNSNNNLICGVCKEERGDWDWEYGYNRGFIDGRMYLGRFN</sequence>
<name>A0A9W7E243_9STRA</name>
<evidence type="ECO:0000313" key="1">
    <source>
        <dbReference type="EMBL" id="GMH62495.1"/>
    </source>
</evidence>
<dbReference type="OrthoDB" id="235729at2759"/>
<dbReference type="EMBL" id="BRXZ01003817">
    <property type="protein sequence ID" value="GMH62495.1"/>
    <property type="molecule type" value="Genomic_DNA"/>
</dbReference>
<gene>
    <name evidence="1" type="ORF">TrRE_jg3223</name>
</gene>
<proteinExistence type="predicted"/>
<keyword evidence="2" id="KW-1185">Reference proteome</keyword>
<protein>
    <submittedName>
        <fullName evidence="1">Uncharacterized protein</fullName>
    </submittedName>
</protein>
<feature type="non-terminal residue" evidence="1">
    <location>
        <position position="1"/>
    </location>
</feature>
<organism evidence="1 2">
    <name type="scientific">Triparma retinervis</name>
    <dbReference type="NCBI Taxonomy" id="2557542"/>
    <lineage>
        <taxon>Eukaryota</taxon>
        <taxon>Sar</taxon>
        <taxon>Stramenopiles</taxon>
        <taxon>Ochrophyta</taxon>
        <taxon>Bolidophyceae</taxon>
        <taxon>Parmales</taxon>
        <taxon>Triparmaceae</taxon>
        <taxon>Triparma</taxon>
    </lineage>
</organism>
<accession>A0A9W7E243</accession>